<evidence type="ECO:0008006" key="6">
    <source>
        <dbReference type="Google" id="ProtNLM"/>
    </source>
</evidence>
<keyword evidence="2" id="KW-0804">Transcription</keyword>
<dbReference type="InterPro" id="IPR005202">
    <property type="entry name" value="TF_GRAS"/>
</dbReference>
<comment type="caution">
    <text evidence="4">The sequence shown here is derived from an EMBL/GenBank/DDBJ whole genome shotgun (WGS) entry which is preliminary data.</text>
</comment>
<dbReference type="AlphaFoldDB" id="A0AAP0S8L7"/>
<evidence type="ECO:0000256" key="2">
    <source>
        <dbReference type="ARBA" id="ARBA00023163"/>
    </source>
</evidence>
<reference evidence="4 5" key="1">
    <citation type="journal article" date="2024" name="Plant J.">
        <title>Genome sequences and population genomics reveal climatic adaptation and genomic divergence between two closely related sweetgum species.</title>
        <authorList>
            <person name="Xu W.Q."/>
            <person name="Ren C.Q."/>
            <person name="Zhang X.Y."/>
            <person name="Comes H.P."/>
            <person name="Liu X.H."/>
            <person name="Li Y.G."/>
            <person name="Kettle C.J."/>
            <person name="Jalonen R."/>
            <person name="Gaisberger H."/>
            <person name="Ma Y.Z."/>
            <person name="Qiu Y.X."/>
        </authorList>
    </citation>
    <scope>NUCLEOTIDE SEQUENCE [LARGE SCALE GENOMIC DNA]</scope>
    <source>
        <strain evidence="4">Hangzhou</strain>
    </source>
</reference>
<organism evidence="4 5">
    <name type="scientific">Liquidambar formosana</name>
    <name type="common">Formosan gum</name>
    <dbReference type="NCBI Taxonomy" id="63359"/>
    <lineage>
        <taxon>Eukaryota</taxon>
        <taxon>Viridiplantae</taxon>
        <taxon>Streptophyta</taxon>
        <taxon>Embryophyta</taxon>
        <taxon>Tracheophyta</taxon>
        <taxon>Spermatophyta</taxon>
        <taxon>Magnoliopsida</taxon>
        <taxon>eudicotyledons</taxon>
        <taxon>Gunneridae</taxon>
        <taxon>Pentapetalae</taxon>
        <taxon>Saxifragales</taxon>
        <taxon>Altingiaceae</taxon>
        <taxon>Liquidambar</taxon>
    </lineage>
</organism>
<dbReference type="EMBL" id="JBBPBK010000002">
    <property type="protein sequence ID" value="KAK9291044.1"/>
    <property type="molecule type" value="Genomic_DNA"/>
</dbReference>
<evidence type="ECO:0000313" key="5">
    <source>
        <dbReference type="Proteomes" id="UP001415857"/>
    </source>
</evidence>
<evidence type="ECO:0000256" key="1">
    <source>
        <dbReference type="ARBA" id="ARBA00023015"/>
    </source>
</evidence>
<keyword evidence="5" id="KW-1185">Reference proteome</keyword>
<gene>
    <name evidence="4" type="ORF">L1049_009228</name>
</gene>
<keyword evidence="1" id="KW-0805">Transcription regulation</keyword>
<sequence length="546" mass="61920">MQPELLQPSWLQPSWPSYNNIMDSALDQVDQVGLYGLNMDDYVTGGFQLSSSLTNPEDSSGISSSPYFPPVFSSEFVKFPVCDDAPQVESAMDDFLLDVEGFEHTWSGEIEGACGFLAESEGSFPSQQLSINGEDEWSPCASMKSSDASMDITSIQQSLTLPGEEKEVDNQLSMLHLLKAYGEAMEKEQRELAEVIVRCINEKVSPLGETVERLAFNLFEDMENQSDYLKQESHKNFEAAFKTFYQIFPYGRFAHFAANSAILEAVPADAEMIHIVDFDIGDGVQWPPMIEAFGRQKKAVRLTSIKWREEDYSYSPSHWRFEETKRRLYNHARSIGLNLKVEEMEIENLVSETKKTKKRGGRGEWLAFNCMVGLPHMGKGRSRRHVMEFLRVAKELISTSADCSASNRGVITFGEGDAGEKLKNCTGFGSFFDGCLAHYQTLFESMEWNFPIHLAEARIAMEFLFLAPYVSSLAWFQKWEDIREGCDLQAGIGLVGWRLSKESLLEAKVMVQEGESSYRVTFEEDRENEMVLQWRGTPLVKFSTWI</sequence>
<dbReference type="Pfam" id="PF03514">
    <property type="entry name" value="GRAS"/>
    <property type="match status" value="1"/>
</dbReference>
<dbReference type="PROSITE" id="PS50985">
    <property type="entry name" value="GRAS"/>
    <property type="match status" value="1"/>
</dbReference>
<dbReference type="Proteomes" id="UP001415857">
    <property type="component" value="Unassembled WGS sequence"/>
</dbReference>
<dbReference type="PANTHER" id="PTHR31636">
    <property type="entry name" value="OSJNBA0084A10.13 PROTEIN-RELATED"/>
    <property type="match status" value="1"/>
</dbReference>
<evidence type="ECO:0000256" key="3">
    <source>
        <dbReference type="PROSITE-ProRule" id="PRU01191"/>
    </source>
</evidence>
<comment type="caution">
    <text evidence="3">Lacks conserved residue(s) required for the propagation of feature annotation.</text>
</comment>
<comment type="similarity">
    <text evidence="3">Belongs to the GRAS family.</text>
</comment>
<evidence type="ECO:0000313" key="4">
    <source>
        <dbReference type="EMBL" id="KAK9291044.1"/>
    </source>
</evidence>
<name>A0AAP0S8L7_LIQFO</name>
<proteinExistence type="inferred from homology"/>
<feature type="short sequence motif" description="VHIID" evidence="3">
    <location>
        <begin position="273"/>
        <end position="277"/>
    </location>
</feature>
<feature type="region of interest" description="SAW" evidence="3">
    <location>
        <begin position="474"/>
        <end position="546"/>
    </location>
</feature>
<protein>
    <recommendedName>
        <fullName evidence="6">Nodulation-signaling pathway 2 protein</fullName>
    </recommendedName>
</protein>
<feature type="region of interest" description="Leucine repeat II (LRII)" evidence="3">
    <location>
        <begin position="323"/>
        <end position="355"/>
    </location>
</feature>
<accession>A0AAP0S8L7</accession>